<comment type="similarity">
    <text evidence="8 9">Belongs to the TRAP transporter small permease family.</text>
</comment>
<name>A0A1A9EZY5_9GAMM</name>
<feature type="transmembrane region" description="Helical" evidence="9">
    <location>
        <begin position="88"/>
        <end position="111"/>
    </location>
</feature>
<dbReference type="RefSeq" id="WP_067383314.1">
    <property type="nucleotide sequence ID" value="NZ_CP015839.1"/>
</dbReference>
<feature type="transmembrane region" description="Helical" evidence="9">
    <location>
        <begin position="51"/>
        <end position="68"/>
    </location>
</feature>
<keyword evidence="2 9" id="KW-0813">Transport</keyword>
<reference evidence="11 12" key="2">
    <citation type="journal article" date="2018" name="Int. J. Syst. Evol. Microbiol.">
        <title>Marinobacterium aestuarii sp. nov., a benzene-degrading marine bacterium isolated from estuary sediment.</title>
        <authorList>
            <person name="Bae S.S."/>
            <person name="Jung J."/>
            <person name="Chung D."/>
            <person name="Baek K."/>
        </authorList>
    </citation>
    <scope>NUCLEOTIDE SEQUENCE [LARGE SCALE GENOMIC DNA]</scope>
    <source>
        <strain evidence="11 12">ST58-10</strain>
    </source>
</reference>
<reference evidence="12" key="1">
    <citation type="submission" date="2016-05" db="EMBL/GenBank/DDBJ databases">
        <authorList>
            <person name="Baek K."/>
            <person name="Yang S.-J."/>
        </authorList>
    </citation>
    <scope>NUCLEOTIDE SEQUENCE [LARGE SCALE GENOMIC DNA]</scope>
    <source>
        <strain evidence="12">ST58-10</strain>
    </source>
</reference>
<feature type="transmembrane region" description="Helical" evidence="9">
    <location>
        <begin position="17"/>
        <end position="39"/>
    </location>
</feature>
<evidence type="ECO:0000256" key="2">
    <source>
        <dbReference type="ARBA" id="ARBA00022448"/>
    </source>
</evidence>
<sequence length="168" mass="18727">MSGLITTLDRLVGKIEYTLLIGLTASLTMILAAQVVLRYFFNSPLFWAEEVAVQILISATFIGVSYLLHTHQLVRVDLLLVALRGAAAVWVGRLLNLVVLATLLVLCYYATDWILRPEIKADVSPTTGLPRWYNYGVLVGSFYCMCWHQLIQLLCPPAKPVFVEEATA</sequence>
<dbReference type="KEGG" id="mars:A8C75_13610"/>
<dbReference type="PANTHER" id="PTHR35011">
    <property type="entry name" value="2,3-DIKETO-L-GULONATE TRAP TRANSPORTER SMALL PERMEASE PROTEIN YIAM"/>
    <property type="match status" value="1"/>
</dbReference>
<evidence type="ECO:0000256" key="6">
    <source>
        <dbReference type="ARBA" id="ARBA00022989"/>
    </source>
</evidence>
<comment type="function">
    <text evidence="9">Part of the tripartite ATP-independent periplasmic (TRAP) transport system.</text>
</comment>
<keyword evidence="5 9" id="KW-0812">Transmembrane</keyword>
<dbReference type="STRING" id="1821621.A8C75_13610"/>
<proteinExistence type="inferred from homology"/>
<dbReference type="Proteomes" id="UP000078070">
    <property type="component" value="Chromosome"/>
</dbReference>
<evidence type="ECO:0000259" key="10">
    <source>
        <dbReference type="Pfam" id="PF04290"/>
    </source>
</evidence>
<accession>A0A1A9EZY5</accession>
<evidence type="ECO:0000256" key="3">
    <source>
        <dbReference type="ARBA" id="ARBA00022475"/>
    </source>
</evidence>
<keyword evidence="6 9" id="KW-1133">Transmembrane helix</keyword>
<dbReference type="EMBL" id="CP015839">
    <property type="protein sequence ID" value="ANG63402.1"/>
    <property type="molecule type" value="Genomic_DNA"/>
</dbReference>
<protein>
    <recommendedName>
        <fullName evidence="9">TRAP transporter small permease protein</fullName>
    </recommendedName>
</protein>
<dbReference type="PANTHER" id="PTHR35011:SF2">
    <property type="entry name" value="2,3-DIKETO-L-GULONATE TRAP TRANSPORTER SMALL PERMEASE PROTEIN YIAM"/>
    <property type="match status" value="1"/>
</dbReference>
<evidence type="ECO:0000256" key="8">
    <source>
        <dbReference type="ARBA" id="ARBA00038436"/>
    </source>
</evidence>
<comment type="subunit">
    <text evidence="9">The complex comprises the extracytoplasmic solute receptor protein and the two transmembrane proteins.</text>
</comment>
<comment type="subcellular location">
    <subcellularLocation>
        <location evidence="1 9">Cell inner membrane</location>
        <topology evidence="1 9">Multi-pass membrane protein</topology>
    </subcellularLocation>
</comment>
<dbReference type="AlphaFoldDB" id="A0A1A9EZY5"/>
<keyword evidence="7 9" id="KW-0472">Membrane</keyword>
<evidence type="ECO:0000256" key="1">
    <source>
        <dbReference type="ARBA" id="ARBA00004429"/>
    </source>
</evidence>
<organism evidence="11 12">
    <name type="scientific">Marinobacterium aestuarii</name>
    <dbReference type="NCBI Taxonomy" id="1821621"/>
    <lineage>
        <taxon>Bacteria</taxon>
        <taxon>Pseudomonadati</taxon>
        <taxon>Pseudomonadota</taxon>
        <taxon>Gammaproteobacteria</taxon>
        <taxon>Oceanospirillales</taxon>
        <taxon>Oceanospirillaceae</taxon>
        <taxon>Marinobacterium</taxon>
    </lineage>
</organism>
<dbReference type="InterPro" id="IPR055348">
    <property type="entry name" value="DctQ"/>
</dbReference>
<evidence type="ECO:0000256" key="7">
    <source>
        <dbReference type="ARBA" id="ARBA00023136"/>
    </source>
</evidence>
<evidence type="ECO:0000256" key="5">
    <source>
        <dbReference type="ARBA" id="ARBA00022692"/>
    </source>
</evidence>
<comment type="caution">
    <text evidence="9">Lacks conserved residue(s) required for the propagation of feature annotation.</text>
</comment>
<gene>
    <name evidence="11" type="ORF">A8C75_13610</name>
</gene>
<evidence type="ECO:0000313" key="11">
    <source>
        <dbReference type="EMBL" id="ANG63402.1"/>
    </source>
</evidence>
<evidence type="ECO:0000256" key="9">
    <source>
        <dbReference type="RuleBase" id="RU369079"/>
    </source>
</evidence>
<evidence type="ECO:0000313" key="12">
    <source>
        <dbReference type="Proteomes" id="UP000078070"/>
    </source>
</evidence>
<dbReference type="GO" id="GO:0015740">
    <property type="term" value="P:C4-dicarboxylate transport"/>
    <property type="evidence" value="ECO:0007669"/>
    <property type="project" value="TreeGrafter"/>
</dbReference>
<dbReference type="InterPro" id="IPR007387">
    <property type="entry name" value="TRAP_DctQ"/>
</dbReference>
<dbReference type="Pfam" id="PF04290">
    <property type="entry name" value="DctQ"/>
    <property type="match status" value="1"/>
</dbReference>
<keyword evidence="12" id="KW-1185">Reference proteome</keyword>
<evidence type="ECO:0000256" key="4">
    <source>
        <dbReference type="ARBA" id="ARBA00022519"/>
    </source>
</evidence>
<dbReference type="GO" id="GO:0022857">
    <property type="term" value="F:transmembrane transporter activity"/>
    <property type="evidence" value="ECO:0007669"/>
    <property type="project" value="UniProtKB-UniRule"/>
</dbReference>
<keyword evidence="3" id="KW-1003">Cell membrane</keyword>
<dbReference type="OrthoDB" id="4964541at2"/>
<feature type="domain" description="Tripartite ATP-independent periplasmic transporters DctQ component" evidence="10">
    <location>
        <begin position="27"/>
        <end position="154"/>
    </location>
</feature>
<keyword evidence="4 9" id="KW-0997">Cell inner membrane</keyword>
<dbReference type="GO" id="GO:0005886">
    <property type="term" value="C:plasma membrane"/>
    <property type="evidence" value="ECO:0007669"/>
    <property type="project" value="UniProtKB-SubCell"/>
</dbReference>